<dbReference type="Proteomes" id="UP001152607">
    <property type="component" value="Unassembled WGS sequence"/>
</dbReference>
<keyword evidence="2" id="KW-0732">Signal</keyword>
<evidence type="ECO:0000313" key="5">
    <source>
        <dbReference type="Proteomes" id="UP001152607"/>
    </source>
</evidence>
<comment type="caution">
    <text evidence="4">The sequence shown here is derived from an EMBL/GenBank/DDBJ whole genome shotgun (WGS) entry which is preliminary data.</text>
</comment>
<feature type="region of interest" description="Disordered" evidence="1">
    <location>
        <begin position="331"/>
        <end position="464"/>
    </location>
</feature>
<accession>A0A9W4U598</accession>
<feature type="signal peptide" evidence="2">
    <location>
        <begin position="1"/>
        <end position="18"/>
    </location>
</feature>
<evidence type="ECO:0000259" key="3">
    <source>
        <dbReference type="Pfam" id="PF09362"/>
    </source>
</evidence>
<dbReference type="InterPro" id="IPR018535">
    <property type="entry name" value="DUF1996"/>
</dbReference>
<keyword evidence="5" id="KW-1185">Reference proteome</keyword>
<evidence type="ECO:0000256" key="1">
    <source>
        <dbReference type="SAM" id="MobiDB-lite"/>
    </source>
</evidence>
<feature type="compositionally biased region" description="Low complexity" evidence="1">
    <location>
        <begin position="378"/>
        <end position="415"/>
    </location>
</feature>
<organism evidence="4 5">
    <name type="scientific">Periconia digitata</name>
    <dbReference type="NCBI Taxonomy" id="1303443"/>
    <lineage>
        <taxon>Eukaryota</taxon>
        <taxon>Fungi</taxon>
        <taxon>Dikarya</taxon>
        <taxon>Ascomycota</taxon>
        <taxon>Pezizomycotina</taxon>
        <taxon>Dothideomycetes</taxon>
        <taxon>Pleosporomycetidae</taxon>
        <taxon>Pleosporales</taxon>
        <taxon>Massarineae</taxon>
        <taxon>Periconiaceae</taxon>
        <taxon>Periconia</taxon>
    </lineage>
</organism>
<evidence type="ECO:0000313" key="4">
    <source>
        <dbReference type="EMBL" id="CAI6269091.1"/>
    </source>
</evidence>
<evidence type="ECO:0000256" key="2">
    <source>
        <dbReference type="SAM" id="SignalP"/>
    </source>
</evidence>
<feature type="chain" id="PRO_5040945659" description="DUF1996 domain-containing protein" evidence="2">
    <location>
        <begin position="19"/>
        <end position="496"/>
    </location>
</feature>
<protein>
    <recommendedName>
        <fullName evidence="3">DUF1996 domain-containing protein</fullName>
    </recommendedName>
</protein>
<feature type="compositionally biased region" description="Polar residues" evidence="1">
    <location>
        <begin position="423"/>
        <end position="450"/>
    </location>
</feature>
<dbReference type="AlphaFoldDB" id="A0A9W4U598"/>
<reference evidence="4" key="1">
    <citation type="submission" date="2023-01" db="EMBL/GenBank/DDBJ databases">
        <authorList>
            <person name="Van Ghelder C."/>
            <person name="Rancurel C."/>
        </authorList>
    </citation>
    <scope>NUCLEOTIDE SEQUENCE</scope>
    <source>
        <strain evidence="4">CNCM I-4278</strain>
    </source>
</reference>
<dbReference type="Pfam" id="PF09362">
    <property type="entry name" value="DUF1996"/>
    <property type="match status" value="1"/>
</dbReference>
<name>A0A9W4U598_9PLEO</name>
<gene>
    <name evidence="4" type="ORF">PDIGIT_LOCUS1652</name>
</gene>
<dbReference type="PANTHER" id="PTHR43662:SF5">
    <property type="entry name" value="DUF1996 DOMAIN-CONTAINING PROTEIN"/>
    <property type="match status" value="1"/>
</dbReference>
<feature type="domain" description="DUF1996" evidence="3">
    <location>
        <begin position="42"/>
        <end position="279"/>
    </location>
</feature>
<dbReference type="OrthoDB" id="74764at2759"/>
<dbReference type="PANTHER" id="PTHR43662">
    <property type="match status" value="1"/>
</dbReference>
<proteinExistence type="predicted"/>
<dbReference type="EMBL" id="CAOQHR010000001">
    <property type="protein sequence ID" value="CAI6269091.1"/>
    <property type="molecule type" value="Genomic_DNA"/>
</dbReference>
<sequence length="496" mass="52756">MVATLFAWTAALAATASAFDCTGPYFTMYNRKGFGMSVQRLDPAVEPGMQSSHLHNFDGGNGLSLNTDFEGLTGSSCTTARVKPDKSLYWRPALFWNGNGTGFYRVPEQLKIYYKFGDGDESAVPSEFPENFQMMAGDPFKRSDDGNNPGGIRWACHGPMGASTKENIFTKGGFPTGITGCDGLGLAAEITFPSCWSGKEIDPKNPNAHMAYPNAYSGKKGVDVCPEGFKAARFPTIFVEFWYDITAFNGQFKATDNPWVLAQGDPTGFGFHADFRNGWEKGVLAKATGKSGYCDCGCGCNEDSLRKCFGADQVNDNNDAAFTQCSAKPAFPGEDAPRVDKLPGCNPIQQGPGRAERKTGPDCTSSPPAGGNDESEDSPSSSAAPSASSSAPAASGSSSQAASTSKAAAPSNKPSSTRKGRMSIQTQNAGNNPTSVQKDEMSIQTQNAGNEAQPPVVSAKPDSNGNVVVVTETIYATSTLGYKHRRHTHARRHHLR</sequence>